<gene>
    <name evidence="5" type="ORF">KOW79_006478</name>
</gene>
<reference evidence="5 6" key="1">
    <citation type="submission" date="2021-06" db="EMBL/GenBank/DDBJ databases">
        <title>Chromosome-level genome assembly of the red-tail catfish (Hemibagrus wyckioides).</title>
        <authorList>
            <person name="Shao F."/>
        </authorList>
    </citation>
    <scope>NUCLEOTIDE SEQUENCE [LARGE SCALE GENOMIC DNA]</scope>
    <source>
        <strain evidence="5">EC202008001</strain>
        <tissue evidence="5">Blood</tissue>
    </source>
</reference>
<feature type="domain" description="USP" evidence="4">
    <location>
        <begin position="27"/>
        <end position="305"/>
    </location>
</feature>
<proteinExistence type="predicted"/>
<name>A0A9D3NXB0_9TELE</name>
<dbReference type="SUPFAM" id="SSF54001">
    <property type="entry name" value="Cysteine proteinases"/>
    <property type="match status" value="1"/>
</dbReference>
<evidence type="ECO:0000256" key="1">
    <source>
        <dbReference type="ARBA" id="ARBA00022553"/>
    </source>
</evidence>
<sequence>MESYRRPYRYQEARSNVQEGAAGKRYNGLRNQGATCYLNSVLQCLYMTEDFRKEVEKFVPNQINSDEERLVQELQKLFEGMKERDCTTEGITRCLGITKVYVQEDVVEYYQKTLKAIGPQLSKVFEGKMSNKTKCLNDHICEEECRFFTIPLAIEAGNSEVFDVVKGLNTFFEPVMLDEDNWLYCKDCGQKNETWTWNEIEEFPTILTLYPKRFYFDYYTMRHVKNHCPMDIPLHLLIRNNEYELYAVINHTESEYGGHYNAVIKSFEDDKWYCFDDSSVSLVLRDPPNDSINLQKAYLLMYRMKYSQKEKRRLQQRKELLKTTFYDRHCSDDPKDAKDSFQNSQKWHDNVTSSSERGHRETSSSKRGHRATSSGEQEHKATSLGDGGCSEREHRASHSDEHHCTSSDEHGCGAASSAECLQTRLDSVTSSIDPWRKASEGLCCGAESSAEQGEMDGQHPSVKSTYSKEHNKTLENLKQDSHTFKSRSQGSGIFSADEHKQSASTYNNGTQYYNNLHMTTEQGEQNNSVCNNYVAQNMSRSLERYESNISCCGQPVDTEPLKDFAQETTDQLVCCEAEPDKPVNAELCNPVVVYECGIEYVNFEESLKEAWQAVFDKVKWNLQKVNELLQAHRQRYDCLIQWLADARQRQKMIQAKPIIDNKVPNEQLAQGKELLEEIKNKEDNVNKCVNYAIDCIDTIKGHECQLEICKASLKPFRSIKVESVSDIIMQEIDNLKTCYNEVLMLTIRQLYNKTESRQKD</sequence>
<dbReference type="InterPro" id="IPR001394">
    <property type="entry name" value="Peptidase_C19_UCH"/>
</dbReference>
<feature type="region of interest" description="Disordered" evidence="3">
    <location>
        <begin position="332"/>
        <end position="394"/>
    </location>
</feature>
<dbReference type="PROSITE" id="PS00972">
    <property type="entry name" value="USP_1"/>
    <property type="match status" value="1"/>
</dbReference>
<dbReference type="GO" id="GO:0004843">
    <property type="term" value="F:cysteine-type deubiquitinase activity"/>
    <property type="evidence" value="ECO:0007669"/>
    <property type="project" value="InterPro"/>
</dbReference>
<dbReference type="InterPro" id="IPR038765">
    <property type="entry name" value="Papain-like_cys_pep_sf"/>
</dbReference>
<dbReference type="Pfam" id="PF18373">
    <property type="entry name" value="Spectrin_2"/>
    <property type="match status" value="1"/>
</dbReference>
<dbReference type="OrthoDB" id="292964at2759"/>
<dbReference type="AlphaFoldDB" id="A0A9D3NXB0"/>
<evidence type="ECO:0000313" key="5">
    <source>
        <dbReference type="EMBL" id="KAG7330256.1"/>
    </source>
</evidence>
<dbReference type="Proteomes" id="UP000824219">
    <property type="component" value="Linkage Group LG07"/>
</dbReference>
<keyword evidence="1" id="KW-0597">Phosphoprotein</keyword>
<keyword evidence="2" id="KW-0677">Repeat</keyword>
<accession>A0A9D3NXB0</accession>
<organism evidence="5 6">
    <name type="scientific">Hemibagrus wyckioides</name>
    <dbReference type="NCBI Taxonomy" id="337641"/>
    <lineage>
        <taxon>Eukaryota</taxon>
        <taxon>Metazoa</taxon>
        <taxon>Chordata</taxon>
        <taxon>Craniata</taxon>
        <taxon>Vertebrata</taxon>
        <taxon>Euteleostomi</taxon>
        <taxon>Actinopterygii</taxon>
        <taxon>Neopterygii</taxon>
        <taxon>Teleostei</taxon>
        <taxon>Ostariophysi</taxon>
        <taxon>Siluriformes</taxon>
        <taxon>Bagridae</taxon>
        <taxon>Hemibagrus</taxon>
    </lineage>
</organism>
<feature type="compositionally biased region" description="Polar residues" evidence="3">
    <location>
        <begin position="340"/>
        <end position="355"/>
    </location>
</feature>
<dbReference type="Gene3D" id="1.20.58.1060">
    <property type="match status" value="1"/>
</dbReference>
<dbReference type="Pfam" id="PF00443">
    <property type="entry name" value="UCH"/>
    <property type="match status" value="1"/>
</dbReference>
<dbReference type="InterPro" id="IPR018200">
    <property type="entry name" value="USP_CS"/>
</dbReference>
<comment type="caution">
    <text evidence="5">The sequence shown here is derived from an EMBL/GenBank/DDBJ whole genome shotgun (WGS) entry which is preliminary data.</text>
</comment>
<dbReference type="PANTHER" id="PTHR24006:SF899">
    <property type="entry name" value="UBIQUITIN CARBOXYL-TERMINAL HYDROLASE"/>
    <property type="match status" value="1"/>
</dbReference>
<dbReference type="GO" id="GO:0016579">
    <property type="term" value="P:protein deubiquitination"/>
    <property type="evidence" value="ECO:0007669"/>
    <property type="project" value="InterPro"/>
</dbReference>
<dbReference type="InterPro" id="IPR050164">
    <property type="entry name" value="Peptidase_C19"/>
</dbReference>
<dbReference type="SUPFAM" id="SSF46966">
    <property type="entry name" value="Spectrin repeat"/>
    <property type="match status" value="1"/>
</dbReference>
<dbReference type="Gene3D" id="3.90.70.10">
    <property type="entry name" value="Cysteine proteinases"/>
    <property type="match status" value="1"/>
</dbReference>
<dbReference type="PANTHER" id="PTHR24006">
    <property type="entry name" value="UBIQUITIN CARBOXYL-TERMINAL HYDROLASE"/>
    <property type="match status" value="1"/>
</dbReference>
<evidence type="ECO:0000259" key="4">
    <source>
        <dbReference type="PROSITE" id="PS50235"/>
    </source>
</evidence>
<protein>
    <recommendedName>
        <fullName evidence="4">USP domain-containing protein</fullName>
    </recommendedName>
</protein>
<keyword evidence="6" id="KW-1185">Reference proteome</keyword>
<dbReference type="EMBL" id="JAHKSW010000007">
    <property type="protein sequence ID" value="KAG7330256.1"/>
    <property type="molecule type" value="Genomic_DNA"/>
</dbReference>
<dbReference type="InterPro" id="IPR041573">
    <property type="entry name" value="Desmoplakin_Spectrin-like"/>
</dbReference>
<dbReference type="InterPro" id="IPR028889">
    <property type="entry name" value="USP"/>
</dbReference>
<dbReference type="GO" id="GO:0005634">
    <property type="term" value="C:nucleus"/>
    <property type="evidence" value="ECO:0007669"/>
    <property type="project" value="TreeGrafter"/>
</dbReference>
<evidence type="ECO:0000256" key="3">
    <source>
        <dbReference type="SAM" id="MobiDB-lite"/>
    </source>
</evidence>
<evidence type="ECO:0000256" key="2">
    <source>
        <dbReference type="ARBA" id="ARBA00022737"/>
    </source>
</evidence>
<evidence type="ECO:0000313" key="6">
    <source>
        <dbReference type="Proteomes" id="UP000824219"/>
    </source>
</evidence>
<dbReference type="GO" id="GO:0005829">
    <property type="term" value="C:cytosol"/>
    <property type="evidence" value="ECO:0007669"/>
    <property type="project" value="TreeGrafter"/>
</dbReference>
<feature type="region of interest" description="Disordered" evidence="3">
    <location>
        <begin position="480"/>
        <end position="499"/>
    </location>
</feature>
<dbReference type="PROSITE" id="PS50235">
    <property type="entry name" value="USP_3"/>
    <property type="match status" value="1"/>
</dbReference>